<name>A0A2U3DZI1_PURLI</name>
<proteinExistence type="predicted"/>
<dbReference type="AlphaFoldDB" id="A0A2U3DZI1"/>
<dbReference type="EMBL" id="JAWRVI010000049">
    <property type="protein sequence ID" value="KAK4084917.1"/>
    <property type="molecule type" value="Genomic_DNA"/>
</dbReference>
<comment type="caution">
    <text evidence="3">The sequence shown here is derived from an EMBL/GenBank/DDBJ whole genome shotgun (WGS) entry which is preliminary data.</text>
</comment>
<sequence length="178" mass="19543">MRLPYVPNPPQTTTPEDAEIVSRVQARRAPGPLQSIDLTLLHAPAVASGWNAFFGSVRDQSTLPADIREVSILRVAVLCKSKFELNEHTPYAMRAGVSDTGIKAVMEGTREGLTDAQWAAVQYAEHMTRDVKVPREVFDGLRAFVNDRQMVEVTATVGALNCATRFLAALDVGEYNED</sequence>
<dbReference type="InterPro" id="IPR029032">
    <property type="entry name" value="AhpD-like"/>
</dbReference>
<dbReference type="Gene3D" id="1.20.1290.10">
    <property type="entry name" value="AhpD-like"/>
    <property type="match status" value="1"/>
</dbReference>
<reference evidence="2 5" key="4">
    <citation type="journal article" date="2024" name="Microbiol. Resour. Announc.">
        <title>Genome annotations for the ascomycete fungi Trichoderma harzianum, Trichoderma aggressivum, and Purpureocillium lilacinum.</title>
        <authorList>
            <person name="Beijen E.P.W."/>
            <person name="Ohm R.A."/>
        </authorList>
    </citation>
    <scope>NUCLEOTIDE SEQUENCE [LARGE SCALE GENOMIC DNA]</scope>
    <source>
        <strain evidence="2 5">CBS 150709</strain>
    </source>
</reference>
<reference evidence="3" key="1">
    <citation type="submission" date="2015-05" db="EMBL/GenBank/DDBJ databases">
        <authorList>
            <person name="Wang D.B."/>
            <person name="Wang M."/>
        </authorList>
    </citation>
    <scope>NUCLEOTIDE SEQUENCE</scope>
    <source>
        <strain evidence="3">36-1</strain>
    </source>
</reference>
<dbReference type="SUPFAM" id="SSF69118">
    <property type="entry name" value="AhpD-like"/>
    <property type="match status" value="1"/>
</dbReference>
<evidence type="ECO:0000313" key="5">
    <source>
        <dbReference type="Proteomes" id="UP001287286"/>
    </source>
</evidence>
<feature type="domain" description="Carboxymuconolactone decarboxylase-like" evidence="1">
    <location>
        <begin position="44"/>
        <end position="125"/>
    </location>
</feature>
<dbReference type="PANTHER" id="PTHR34846">
    <property type="entry name" value="4-CARBOXYMUCONOLACTONE DECARBOXYLASE FAMILY PROTEIN (AFU_ORTHOLOGUE AFUA_6G11590)"/>
    <property type="match status" value="1"/>
</dbReference>
<reference evidence="3 4" key="2">
    <citation type="journal article" date="2016" name="Front. Microbiol.">
        <title>Genome and transcriptome sequences reveal the specific parasitism of the nematophagous Purpureocillium lilacinum 36-1.</title>
        <authorList>
            <person name="Xie J."/>
            <person name="Li S."/>
            <person name="Mo C."/>
            <person name="Xiao X."/>
            <person name="Peng D."/>
            <person name="Wang G."/>
            <person name="Xiao Y."/>
        </authorList>
    </citation>
    <scope>NUCLEOTIDE SEQUENCE [LARGE SCALE GENOMIC DNA]</scope>
    <source>
        <strain evidence="3 4">36-1</strain>
    </source>
</reference>
<accession>A0A2U3DZI1</accession>
<organism evidence="3 4">
    <name type="scientific">Purpureocillium lilacinum</name>
    <name type="common">Paecilomyces lilacinus</name>
    <dbReference type="NCBI Taxonomy" id="33203"/>
    <lineage>
        <taxon>Eukaryota</taxon>
        <taxon>Fungi</taxon>
        <taxon>Dikarya</taxon>
        <taxon>Ascomycota</taxon>
        <taxon>Pezizomycotina</taxon>
        <taxon>Sordariomycetes</taxon>
        <taxon>Hypocreomycetidae</taxon>
        <taxon>Hypocreales</taxon>
        <taxon>Ophiocordycipitaceae</taxon>
        <taxon>Purpureocillium</taxon>
    </lineage>
</organism>
<dbReference type="Pfam" id="PF02627">
    <property type="entry name" value="CMD"/>
    <property type="match status" value="1"/>
</dbReference>
<dbReference type="EMBL" id="LCWV01000017">
    <property type="protein sequence ID" value="PWI67652.1"/>
    <property type="molecule type" value="Genomic_DNA"/>
</dbReference>
<dbReference type="PANTHER" id="PTHR34846:SF11">
    <property type="entry name" value="4-CARBOXYMUCONOLACTONE DECARBOXYLASE FAMILY PROTEIN (AFU_ORTHOLOGUE AFUA_6G11590)"/>
    <property type="match status" value="1"/>
</dbReference>
<protein>
    <recommendedName>
        <fullName evidence="1">Carboxymuconolactone decarboxylase-like domain-containing protein</fullName>
    </recommendedName>
</protein>
<dbReference type="InterPro" id="IPR003779">
    <property type="entry name" value="CMD-like"/>
</dbReference>
<dbReference type="Proteomes" id="UP001287286">
    <property type="component" value="Unassembled WGS sequence"/>
</dbReference>
<reference evidence="2" key="3">
    <citation type="submission" date="2023-11" db="EMBL/GenBank/DDBJ databases">
        <authorList>
            <person name="Beijen E."/>
            <person name="Ohm R.A."/>
        </authorList>
    </citation>
    <scope>NUCLEOTIDE SEQUENCE</scope>
    <source>
        <strain evidence="2">CBS 150709</strain>
    </source>
</reference>
<evidence type="ECO:0000313" key="4">
    <source>
        <dbReference type="Proteomes" id="UP000245956"/>
    </source>
</evidence>
<evidence type="ECO:0000313" key="3">
    <source>
        <dbReference type="EMBL" id="PWI67652.1"/>
    </source>
</evidence>
<gene>
    <name evidence="3" type="ORF">PCL_02573</name>
    <name evidence="2" type="ORF">Purlil1_10137</name>
</gene>
<evidence type="ECO:0000259" key="1">
    <source>
        <dbReference type="Pfam" id="PF02627"/>
    </source>
</evidence>
<keyword evidence="5" id="KW-1185">Reference proteome</keyword>
<dbReference type="Proteomes" id="UP000245956">
    <property type="component" value="Unassembled WGS sequence"/>
</dbReference>
<evidence type="ECO:0000313" key="2">
    <source>
        <dbReference type="EMBL" id="KAK4084917.1"/>
    </source>
</evidence>
<dbReference type="GO" id="GO:0051920">
    <property type="term" value="F:peroxiredoxin activity"/>
    <property type="evidence" value="ECO:0007669"/>
    <property type="project" value="InterPro"/>
</dbReference>